<proteinExistence type="predicted"/>
<accession>A0A1X1BRJ5</accession>
<evidence type="ECO:0000313" key="1">
    <source>
        <dbReference type="EMBL" id="ORM50738.1"/>
    </source>
</evidence>
<dbReference type="AlphaFoldDB" id="A0A1X1BRJ5"/>
<keyword evidence="2" id="KW-1185">Reference proteome</keyword>
<reference evidence="1 2" key="1">
    <citation type="journal article" date="2017" name="Antonie Van Leeuwenhoek">
        <title>Phylogenomic resolution of the bacterial genus Pantoea and its relationship with Erwinia and Tatumella.</title>
        <authorList>
            <person name="Palmer M."/>
            <person name="Steenkamp E.T."/>
            <person name="Coetzee M.P."/>
            <person name="Chan W.Y."/>
            <person name="van Zyl E."/>
            <person name="De Maayer P."/>
            <person name="Coutinho T.A."/>
            <person name="Blom J."/>
            <person name="Smits T.H."/>
            <person name="Duffy B."/>
            <person name="Venter S.N."/>
        </authorList>
    </citation>
    <scope>NUCLEOTIDE SEQUENCE [LARGE SCALE GENOMIC DNA]</scope>
    <source>
        <strain evidence="1 2">LMG 24534</strain>
    </source>
</reference>
<sequence>MIIKSYVTESGERIDSARSTSSGTFILLSKISKSIQYLNNCLGENGNNESQTKLGINEIDELSISISHLAILKELDAVSSILISTLIKNTFHIHYVITDAQYIQNFFYLKNRKSSALFNNNHTVIKRGEEVFLMISEQESIASLLFPVLFVDKIKAMEMIRLTPEYLSSVHNRSSWSKKKSIAKRVHEESATTVRIKKKKKISTEEKIACYGRQVWPCYYLSFPFVYETSLATFSKRNFRIINKMLHPIST</sequence>
<evidence type="ECO:0000313" key="2">
    <source>
        <dbReference type="Proteomes" id="UP000193933"/>
    </source>
</evidence>
<protein>
    <submittedName>
        <fullName evidence="1">Uncharacterized protein</fullName>
    </submittedName>
</protein>
<name>A0A1X1BRJ5_9GAMM</name>
<comment type="caution">
    <text evidence="1">The sequence shown here is derived from an EMBL/GenBank/DDBJ whole genome shotgun (WGS) entry which is preliminary data.</text>
</comment>
<organism evidence="1 2">
    <name type="scientific">Pantoea conspicua</name>
    <dbReference type="NCBI Taxonomy" id="472705"/>
    <lineage>
        <taxon>Bacteria</taxon>
        <taxon>Pseudomonadati</taxon>
        <taxon>Pseudomonadota</taxon>
        <taxon>Gammaproteobacteria</taxon>
        <taxon>Enterobacterales</taxon>
        <taxon>Erwiniaceae</taxon>
        <taxon>Pantoea</taxon>
    </lineage>
</organism>
<dbReference type="RefSeq" id="WP_089562613.1">
    <property type="nucleotide sequence ID" value="NZ_MLFN01000079.1"/>
</dbReference>
<gene>
    <name evidence="1" type="ORF">HA41_18255</name>
</gene>
<dbReference type="Proteomes" id="UP000193933">
    <property type="component" value="Unassembled WGS sequence"/>
</dbReference>
<dbReference type="EMBL" id="MLFN01000079">
    <property type="protein sequence ID" value="ORM50738.1"/>
    <property type="molecule type" value="Genomic_DNA"/>
</dbReference>